<keyword evidence="4 5" id="KW-0539">Nucleus</keyword>
<proteinExistence type="inferred from homology"/>
<keyword evidence="5" id="KW-0234">DNA repair</keyword>
<dbReference type="AlphaFoldDB" id="A0A0V1PZN4"/>
<evidence type="ECO:0000256" key="3">
    <source>
        <dbReference type="ARBA" id="ARBA00022737"/>
    </source>
</evidence>
<evidence type="ECO:0000313" key="9">
    <source>
        <dbReference type="Proteomes" id="UP000054251"/>
    </source>
</evidence>
<dbReference type="GO" id="GO:0051604">
    <property type="term" value="P:protein maturation"/>
    <property type="evidence" value="ECO:0007669"/>
    <property type="project" value="UniProtKB-UniRule"/>
</dbReference>
<evidence type="ECO:0000256" key="1">
    <source>
        <dbReference type="ARBA" id="ARBA00004123"/>
    </source>
</evidence>
<dbReference type="EMBL" id="LMYN01000044">
    <property type="protein sequence ID" value="KSA01736.1"/>
    <property type="molecule type" value="Genomic_DNA"/>
</dbReference>
<feature type="domain" description="MMS19 C-terminal" evidence="6">
    <location>
        <begin position="618"/>
        <end position="1056"/>
    </location>
</feature>
<feature type="domain" description="MMS19 N-terminal" evidence="7">
    <location>
        <begin position="49"/>
        <end position="322"/>
    </location>
</feature>
<comment type="function">
    <text evidence="5">Key component of the cytosolic iron-sulfur protein assembly (CIA) complex, a multiprotein complex that mediates the incorporation of iron-sulfur cluster into apoproteins specifically involved in DNA metabolism and genomic integrity. In the CIA complex, MMS19 acts as an adapter between early-acting CIA components and a subset of cellular target iron-sulfur proteins.</text>
</comment>
<dbReference type="Gene3D" id="1.25.10.10">
    <property type="entry name" value="Leucine-rich Repeat Variant"/>
    <property type="match status" value="1"/>
</dbReference>
<evidence type="ECO:0000259" key="6">
    <source>
        <dbReference type="Pfam" id="PF12460"/>
    </source>
</evidence>
<evidence type="ECO:0000259" key="7">
    <source>
        <dbReference type="Pfam" id="PF14500"/>
    </source>
</evidence>
<dbReference type="RefSeq" id="XP_015467838.1">
    <property type="nucleotide sequence ID" value="XM_015611311.1"/>
</dbReference>
<dbReference type="InterPro" id="IPR029240">
    <property type="entry name" value="MMS19_N"/>
</dbReference>
<dbReference type="PANTHER" id="PTHR12891">
    <property type="entry name" value="DNA REPAIR/TRANSCRIPTION PROTEIN MET18/MMS19"/>
    <property type="match status" value="1"/>
</dbReference>
<dbReference type="GO" id="GO:0006281">
    <property type="term" value="P:DNA repair"/>
    <property type="evidence" value="ECO:0007669"/>
    <property type="project" value="UniProtKB-UniRule"/>
</dbReference>
<organism evidence="8 9">
    <name type="scientific">Debaryomyces fabryi</name>
    <dbReference type="NCBI Taxonomy" id="58627"/>
    <lineage>
        <taxon>Eukaryota</taxon>
        <taxon>Fungi</taxon>
        <taxon>Dikarya</taxon>
        <taxon>Ascomycota</taxon>
        <taxon>Saccharomycotina</taxon>
        <taxon>Pichiomycetes</taxon>
        <taxon>Debaryomycetaceae</taxon>
        <taxon>Debaryomyces</taxon>
    </lineage>
</organism>
<comment type="caution">
    <text evidence="8">The sequence shown here is derived from an EMBL/GenBank/DDBJ whole genome shotgun (WGS) entry which is preliminary data.</text>
</comment>
<evidence type="ECO:0000256" key="2">
    <source>
        <dbReference type="ARBA" id="ARBA00009340"/>
    </source>
</evidence>
<dbReference type="SUPFAM" id="SSF48371">
    <property type="entry name" value="ARM repeat"/>
    <property type="match status" value="2"/>
</dbReference>
<dbReference type="Proteomes" id="UP000054251">
    <property type="component" value="Unassembled WGS sequence"/>
</dbReference>
<dbReference type="Pfam" id="PF12460">
    <property type="entry name" value="MMS19_C"/>
    <property type="match status" value="1"/>
</dbReference>
<dbReference type="GeneID" id="26839490"/>
<sequence length="1103" mass="126137">MKGLESIHDIPTLINQFIASADDSDVSINYSKELAELIESDEMTLLKFIQSLGPSLTSDSDLIRLKSIQCMAETLKCLKVNKLSKQDVNVLVEFLLAKFEDIYCLVHIISSLNSLILFKNFIFGMNNNVEKLLTNILNNYNPKKHLAKVRYEPFRTLNALVTIDPAYFQSSSQLSQLMVKTFIHIASGEKDPRNLLLSFDTNTKINENFEFDPLNEVHKDLISELFDVCFCYFPISFSPPPNDPYKITAQDLKLKLRNTIASQSYFAKESFADLVEKLTSTNPVIRNDILKTLLLCVENYTLETVAEYWVTIWNALKFEVLHNDVSIFKPYIDVIIPEDYDEEIDDSDEFKPLITTLVIIKKLASRMTDFGELENSLTTITNELKSNITTINDKTFKQSVVILSVLASDSSAAFNFIIQFLFSQEIWGKYINAEDDSTTEELSSELDKTEDLVLNTSKQKELIDNLGFVLTSYNVLLNNLESQDEFIENNYLKSYKDHLLIFMGQLLQTSSNLEKSLKCKVIQQLIKLAQLKEFLNEQECTLILNYFKDILLSSATSKSKNWEKDQVTQEIVNGLIKLMSSEETSRNNKSSLVINLILPSLLEELSSTDSLSDFKKLLEIIGGLCTNYQFLEVLSIRLLNRLTNYEEFKIDHVEFFKNIINLLVESIKKIQATKQFLMNSWYKNFIPRFINCLLKFLKVKDDHIVIELSGDLIGLIVKYNDKSKHQEILDDFVGMFLLDKTKPFYNTANVLHQQNPLINLFNKILANIDKTCGLQLGEAYTVNELIDTVIKLCHSKGNEYSRLGYLQNLSLLVNKFMLNNDFIEKKLQLIFESTLNVSESNAVLLQDQIENFEIIIWILKSLILRIDTLGVEYLNKLMSLLSCENRQIQQLTAKSFNILMIDLPIFTNQQIGSKTKIISSVQNLNVRLLYKQKVFGILLPQIIEGYKTSNTLNKENYLISLSLILNNVPHSILKSYLNEILPLILNSLNLQNPIILNASLATCDIIIDESPDLIIPHLSTLIPKLVGLSIGKIVVDGSLVNNEDVRLISLKCLQKIFSNIELKYVIPFQKSTLNKLTPGLDDKKRTVRKLCCDVRQTLFELGK</sequence>
<dbReference type="GO" id="GO:0097361">
    <property type="term" value="C:cytosolic [4Fe-4S] assembly targeting complex"/>
    <property type="evidence" value="ECO:0007669"/>
    <property type="project" value="UniProtKB-UniRule"/>
</dbReference>
<evidence type="ECO:0000313" key="8">
    <source>
        <dbReference type="EMBL" id="KSA01736.1"/>
    </source>
</evidence>
<keyword evidence="9" id="KW-1185">Reference proteome</keyword>
<dbReference type="InterPro" id="IPR011989">
    <property type="entry name" value="ARM-like"/>
</dbReference>
<dbReference type="OrthoDB" id="342900at2759"/>
<accession>A0A0V1PZN4</accession>
<evidence type="ECO:0000256" key="4">
    <source>
        <dbReference type="ARBA" id="ARBA00023242"/>
    </source>
</evidence>
<dbReference type="GO" id="GO:0005634">
    <property type="term" value="C:nucleus"/>
    <property type="evidence" value="ECO:0007669"/>
    <property type="project" value="UniProtKB-SubCell"/>
</dbReference>
<comment type="similarity">
    <text evidence="2 5">Belongs to the MET18/MMS19 family.</text>
</comment>
<dbReference type="Pfam" id="PF14500">
    <property type="entry name" value="MMS19_N"/>
    <property type="match status" value="1"/>
</dbReference>
<keyword evidence="5" id="KW-0227">DNA damage</keyword>
<gene>
    <name evidence="8" type="ORF">AC631_02481</name>
</gene>
<dbReference type="InterPro" id="IPR016024">
    <property type="entry name" value="ARM-type_fold"/>
</dbReference>
<keyword evidence="3" id="KW-0677">Repeat</keyword>
<dbReference type="PANTHER" id="PTHR12891:SF0">
    <property type="entry name" value="MMS19 NUCLEOTIDE EXCISION REPAIR PROTEIN HOMOLOG"/>
    <property type="match status" value="1"/>
</dbReference>
<comment type="subcellular location">
    <subcellularLocation>
        <location evidence="1 5">Nucleus</location>
    </subcellularLocation>
</comment>
<dbReference type="GO" id="GO:0016226">
    <property type="term" value="P:iron-sulfur cluster assembly"/>
    <property type="evidence" value="ECO:0007669"/>
    <property type="project" value="UniProtKB-UniRule"/>
</dbReference>
<protein>
    <recommendedName>
        <fullName evidence="5">MMS19 nucleotide excision repair protein</fullName>
    </recommendedName>
</protein>
<dbReference type="InterPro" id="IPR039920">
    <property type="entry name" value="MMS19"/>
</dbReference>
<dbReference type="InterPro" id="IPR024687">
    <property type="entry name" value="MMS19_C"/>
</dbReference>
<evidence type="ECO:0000256" key="5">
    <source>
        <dbReference type="RuleBase" id="RU367072"/>
    </source>
</evidence>
<name>A0A0V1PZN4_9ASCO</name>
<reference evidence="8 9" key="1">
    <citation type="submission" date="2015-11" db="EMBL/GenBank/DDBJ databases">
        <title>The genome of Debaryomyces fabryi.</title>
        <authorList>
            <person name="Tafer H."/>
            <person name="Lopandic K."/>
        </authorList>
    </citation>
    <scope>NUCLEOTIDE SEQUENCE [LARGE SCALE GENOMIC DNA]</scope>
    <source>
        <strain evidence="8 9">CBS 789</strain>
    </source>
</reference>